<keyword evidence="4" id="KW-0723">Serine/threonine-protein kinase</keyword>
<dbReference type="PANTHER" id="PTHR46538">
    <property type="entry name" value="PROTEIN KINASE DOMAIN-CONTAINING PROTEIN"/>
    <property type="match status" value="1"/>
</dbReference>
<dbReference type="InterPro" id="IPR051585">
    <property type="entry name" value="STE20_Ser/Thr_Kinases"/>
</dbReference>
<organism evidence="7 8">
    <name type="scientific">Ancylostoma ceylanicum</name>
    <dbReference type="NCBI Taxonomy" id="53326"/>
    <lineage>
        <taxon>Eukaryota</taxon>
        <taxon>Metazoa</taxon>
        <taxon>Ecdysozoa</taxon>
        <taxon>Nematoda</taxon>
        <taxon>Chromadorea</taxon>
        <taxon>Rhabditida</taxon>
        <taxon>Rhabditina</taxon>
        <taxon>Rhabditomorpha</taxon>
        <taxon>Strongyloidea</taxon>
        <taxon>Ancylostomatidae</taxon>
        <taxon>Ancylostomatinae</taxon>
        <taxon>Ancylostoma</taxon>
    </lineage>
</organism>
<dbReference type="SUPFAM" id="SSF56112">
    <property type="entry name" value="Protein kinase-like (PK-like)"/>
    <property type="match status" value="1"/>
</dbReference>
<evidence type="ECO:0000256" key="5">
    <source>
        <dbReference type="SAM" id="MobiDB-lite"/>
    </source>
</evidence>
<dbReference type="PROSITE" id="PS50011">
    <property type="entry name" value="PROTEIN_KINASE_DOM"/>
    <property type="match status" value="1"/>
</dbReference>
<gene>
    <name evidence="7" type="ORF">ANCCEY_08328</name>
</gene>
<dbReference type="InterPro" id="IPR008271">
    <property type="entry name" value="Ser/Thr_kinase_AS"/>
</dbReference>
<dbReference type="PROSITE" id="PS00107">
    <property type="entry name" value="PROTEIN_KINASE_ATP"/>
    <property type="match status" value="1"/>
</dbReference>
<evidence type="ECO:0000313" key="8">
    <source>
        <dbReference type="Proteomes" id="UP000054495"/>
    </source>
</evidence>
<proteinExistence type="inferred from homology"/>
<keyword evidence="7" id="KW-0418">Kinase</keyword>
<feature type="compositionally biased region" description="Acidic residues" evidence="5">
    <location>
        <begin position="342"/>
        <end position="351"/>
    </location>
</feature>
<dbReference type="GO" id="GO:0005524">
    <property type="term" value="F:ATP binding"/>
    <property type="evidence" value="ECO:0007669"/>
    <property type="project" value="UniProtKB-UniRule"/>
</dbReference>
<evidence type="ECO:0000256" key="1">
    <source>
        <dbReference type="ARBA" id="ARBA00022741"/>
    </source>
</evidence>
<dbReference type="Gene3D" id="3.30.200.20">
    <property type="entry name" value="Phosphorylase Kinase, domain 1"/>
    <property type="match status" value="1"/>
</dbReference>
<keyword evidence="2 3" id="KW-0067">ATP-binding</keyword>
<comment type="similarity">
    <text evidence="4">Belongs to the protein kinase superfamily.</text>
</comment>
<evidence type="ECO:0000313" key="7">
    <source>
        <dbReference type="EMBL" id="EPB72584.1"/>
    </source>
</evidence>
<dbReference type="GO" id="GO:0004674">
    <property type="term" value="F:protein serine/threonine kinase activity"/>
    <property type="evidence" value="ECO:0007669"/>
    <property type="project" value="UniProtKB-KW"/>
</dbReference>
<dbReference type="AlphaFoldDB" id="A0A0D6LKU2"/>
<feature type="region of interest" description="Disordered" evidence="5">
    <location>
        <begin position="338"/>
        <end position="394"/>
    </location>
</feature>
<dbReference type="InterPro" id="IPR000719">
    <property type="entry name" value="Prot_kinase_dom"/>
</dbReference>
<evidence type="ECO:0000256" key="4">
    <source>
        <dbReference type="RuleBase" id="RU000304"/>
    </source>
</evidence>
<reference evidence="7 8" key="1">
    <citation type="submission" date="2013-05" db="EMBL/GenBank/DDBJ databases">
        <title>Draft genome of the parasitic nematode Anyclostoma ceylanicum.</title>
        <authorList>
            <person name="Mitreva M."/>
        </authorList>
    </citation>
    <scope>NUCLEOTIDE SEQUENCE [LARGE SCALE GENOMIC DNA]</scope>
</reference>
<dbReference type="InterPro" id="IPR011009">
    <property type="entry name" value="Kinase-like_dom_sf"/>
</dbReference>
<accession>A0A0D6LKU2</accession>
<dbReference type="Pfam" id="PF00069">
    <property type="entry name" value="Pkinase"/>
    <property type="match status" value="1"/>
</dbReference>
<evidence type="ECO:0000256" key="3">
    <source>
        <dbReference type="PROSITE-ProRule" id="PRU10141"/>
    </source>
</evidence>
<dbReference type="Gene3D" id="1.10.510.10">
    <property type="entry name" value="Transferase(Phosphotransferase) domain 1"/>
    <property type="match status" value="1"/>
</dbReference>
<keyword evidence="1 3" id="KW-0547">Nucleotide-binding</keyword>
<feature type="binding site" evidence="3">
    <location>
        <position position="67"/>
    </location>
    <ligand>
        <name>ATP</name>
        <dbReference type="ChEBI" id="CHEBI:30616"/>
    </ligand>
</feature>
<feature type="domain" description="Protein kinase" evidence="6">
    <location>
        <begin position="37"/>
        <end position="306"/>
    </location>
</feature>
<keyword evidence="7" id="KW-0808">Transferase</keyword>
<dbReference type="PROSITE" id="PS00108">
    <property type="entry name" value="PROTEIN_KINASE_ST"/>
    <property type="match status" value="1"/>
</dbReference>
<dbReference type="EMBL" id="KE125036">
    <property type="protein sequence ID" value="EPB72584.1"/>
    <property type="molecule type" value="Genomic_DNA"/>
</dbReference>
<keyword evidence="8" id="KW-1185">Reference proteome</keyword>
<dbReference type="InterPro" id="IPR017441">
    <property type="entry name" value="Protein_kinase_ATP_BS"/>
</dbReference>
<dbReference type="FunFam" id="1.10.510.10:FF:001298">
    <property type="entry name" value="STE20-like kinase"/>
    <property type="match status" value="1"/>
</dbReference>
<evidence type="ECO:0000256" key="2">
    <source>
        <dbReference type="ARBA" id="ARBA00022840"/>
    </source>
</evidence>
<dbReference type="Proteomes" id="UP000054495">
    <property type="component" value="Unassembled WGS sequence"/>
</dbReference>
<name>A0A0D6LKU2_9BILA</name>
<sequence>MSFFGKMKNLFRSPATEESKRPLPSIIEVNVNPKEYWEIVGELGDGAFGKVEKAVSKSDRSLYAAAKAIEVQEGEQLEDFLVEIEILTSCKHTNIVNLYACYFCENKLHYLTYDDLFVQMMLEFCGGGAVDAIMIELEKPLTEKQIAYIARYTCEAITFLHDNNVIHRDLKAGNILLTSDAVVKLADFGVSAKLKDRNEKRDTFIGTPYWMAPEVMMCETFKDQPYDTRSDIWSFGITLIEMAQMEPPHSNVSPMRVLIKVQKSAPPTLSNPASWSIFFADFLSQCLVKNPMERRTAKQLLSHPFIANATDRHPVLALLAEVNADIEEEVVIDDDRASCDESCADSEDQASEDSAWATAAPAPQPKESVQQLGEVSSKKRAAPPPPEPTARLAPLPVRTFLLKNPLQSLPV</sequence>
<dbReference type="PANTHER" id="PTHR46538:SF3">
    <property type="entry name" value="PROTEIN KINASE DOMAIN-CONTAINING PROTEIN"/>
    <property type="match status" value="1"/>
</dbReference>
<protein>
    <submittedName>
        <fullName evidence="7">Kinase domain protein</fullName>
    </submittedName>
</protein>
<evidence type="ECO:0000259" key="6">
    <source>
        <dbReference type="PROSITE" id="PS50011"/>
    </source>
</evidence>
<dbReference type="SMART" id="SM00220">
    <property type="entry name" value="S_TKc"/>
    <property type="match status" value="1"/>
</dbReference>